<dbReference type="Pfam" id="PF14226">
    <property type="entry name" value="DIOX_N"/>
    <property type="match status" value="1"/>
</dbReference>
<reference evidence="8 9" key="1">
    <citation type="submission" date="2021-07" db="EMBL/GenBank/DDBJ databases">
        <title>The Aristolochia fimbriata genome: insights into angiosperm evolution, floral development and chemical biosynthesis.</title>
        <authorList>
            <person name="Jiao Y."/>
        </authorList>
    </citation>
    <scope>NUCLEOTIDE SEQUENCE [LARGE SCALE GENOMIC DNA]</scope>
    <source>
        <strain evidence="8">IBCAS-2021</strain>
        <tissue evidence="8">Leaf</tissue>
    </source>
</reference>
<dbReference type="Gene3D" id="2.60.120.330">
    <property type="entry name" value="B-lactam Antibiotic, Isopenicillin N Synthase, Chain"/>
    <property type="match status" value="2"/>
</dbReference>
<evidence type="ECO:0008006" key="10">
    <source>
        <dbReference type="Google" id="ProtNLM"/>
    </source>
</evidence>
<evidence type="ECO:0000256" key="5">
    <source>
        <dbReference type="SAM" id="MobiDB-lite"/>
    </source>
</evidence>
<keyword evidence="9" id="KW-1185">Reference proteome</keyword>
<gene>
    <name evidence="8" type="ORF">H6P81_015262</name>
</gene>
<dbReference type="GO" id="GO:0016491">
    <property type="term" value="F:oxidoreductase activity"/>
    <property type="evidence" value="ECO:0007669"/>
    <property type="project" value="UniProtKB-KW"/>
</dbReference>
<accession>A0AAV7E8T9</accession>
<sequence>MVDSGITTINPRFFIHSPHKLVTGVVLRSTEQHSIHQQIPTIDLSELFDSPAARSHIVERIRDASARLGFFYILNHGVPVPVLEATISAVKASTTSRPKRIRKPPHYVRWTRNGGRHLLYEPGPFPSRGRCLARHSPRQNSPGLARLGQGSGHTPGRVNAMGRVDAEALSGLRSPGRPEEEECLEFRQILGHCYLCFPQPELTLGIGADTDPLLLTILLQSEREGLQVKIGDEYWVDVEPVRGALVVNIGDFLQKSRYTLYLMFDDDWFSICEDDIERIVQERGASGGGQFR</sequence>
<keyword evidence="2" id="KW-0479">Metal-binding</keyword>
<evidence type="ECO:0000256" key="4">
    <source>
        <dbReference type="ARBA" id="ARBA00023004"/>
    </source>
</evidence>
<keyword evidence="4" id="KW-0408">Iron</keyword>
<dbReference type="GO" id="GO:0046872">
    <property type="term" value="F:metal ion binding"/>
    <property type="evidence" value="ECO:0007669"/>
    <property type="project" value="UniProtKB-KW"/>
</dbReference>
<name>A0AAV7E8T9_ARIFI</name>
<evidence type="ECO:0000313" key="9">
    <source>
        <dbReference type="Proteomes" id="UP000825729"/>
    </source>
</evidence>
<dbReference type="EMBL" id="JAINDJ010000006">
    <property type="protein sequence ID" value="KAG9443922.1"/>
    <property type="molecule type" value="Genomic_DNA"/>
</dbReference>
<evidence type="ECO:0000259" key="6">
    <source>
        <dbReference type="Pfam" id="PF03171"/>
    </source>
</evidence>
<protein>
    <recommendedName>
        <fullName evidence="10">Non-haem dioxygenase N-terminal domain-containing protein</fullName>
    </recommendedName>
</protein>
<dbReference type="InterPro" id="IPR027443">
    <property type="entry name" value="IPNS-like_sf"/>
</dbReference>
<dbReference type="PANTHER" id="PTHR10209">
    <property type="entry name" value="OXIDOREDUCTASE, 2OG-FE II OXYGENASE FAMILY PROTEIN"/>
    <property type="match status" value="1"/>
</dbReference>
<keyword evidence="3" id="KW-0560">Oxidoreductase</keyword>
<evidence type="ECO:0000313" key="8">
    <source>
        <dbReference type="EMBL" id="KAG9443922.1"/>
    </source>
</evidence>
<evidence type="ECO:0000256" key="2">
    <source>
        <dbReference type="ARBA" id="ARBA00022723"/>
    </source>
</evidence>
<feature type="region of interest" description="Disordered" evidence="5">
    <location>
        <begin position="133"/>
        <end position="158"/>
    </location>
</feature>
<dbReference type="PANTHER" id="PTHR10209:SF714">
    <property type="entry name" value="1-AMINOCYCLOPROPANE-1-CARBOXYLATE OXIDASE HOMOLOG 11-RELATED"/>
    <property type="match status" value="1"/>
</dbReference>
<comment type="similarity">
    <text evidence="1">Belongs to the iron/ascorbate-dependent oxidoreductase family.</text>
</comment>
<dbReference type="Pfam" id="PF03171">
    <property type="entry name" value="2OG-FeII_Oxy"/>
    <property type="match status" value="1"/>
</dbReference>
<evidence type="ECO:0000256" key="3">
    <source>
        <dbReference type="ARBA" id="ARBA00023002"/>
    </source>
</evidence>
<comment type="caution">
    <text evidence="8">The sequence shown here is derived from an EMBL/GenBank/DDBJ whole genome shotgun (WGS) entry which is preliminary data.</text>
</comment>
<organism evidence="8 9">
    <name type="scientific">Aristolochia fimbriata</name>
    <name type="common">White veined hardy Dutchman's pipe vine</name>
    <dbReference type="NCBI Taxonomy" id="158543"/>
    <lineage>
        <taxon>Eukaryota</taxon>
        <taxon>Viridiplantae</taxon>
        <taxon>Streptophyta</taxon>
        <taxon>Embryophyta</taxon>
        <taxon>Tracheophyta</taxon>
        <taxon>Spermatophyta</taxon>
        <taxon>Magnoliopsida</taxon>
        <taxon>Magnoliidae</taxon>
        <taxon>Piperales</taxon>
        <taxon>Aristolochiaceae</taxon>
        <taxon>Aristolochia</taxon>
    </lineage>
</organism>
<evidence type="ECO:0000259" key="7">
    <source>
        <dbReference type="Pfam" id="PF14226"/>
    </source>
</evidence>
<dbReference type="Proteomes" id="UP000825729">
    <property type="component" value="Unassembled WGS sequence"/>
</dbReference>
<feature type="domain" description="Non-haem dioxygenase N-terminal" evidence="7">
    <location>
        <begin position="39"/>
        <end position="92"/>
    </location>
</feature>
<feature type="domain" description="Isopenicillin N synthase-like Fe(2+) 2OG dioxygenase" evidence="6">
    <location>
        <begin position="196"/>
        <end position="254"/>
    </location>
</feature>
<proteinExistence type="inferred from homology"/>
<dbReference type="InterPro" id="IPR044861">
    <property type="entry name" value="IPNS-like_FE2OG_OXY"/>
</dbReference>
<dbReference type="AlphaFoldDB" id="A0AAV7E8T9"/>
<dbReference type="SUPFAM" id="SSF51197">
    <property type="entry name" value="Clavaminate synthase-like"/>
    <property type="match status" value="1"/>
</dbReference>
<dbReference type="InterPro" id="IPR026992">
    <property type="entry name" value="DIOX_N"/>
</dbReference>
<evidence type="ECO:0000256" key="1">
    <source>
        <dbReference type="ARBA" id="ARBA00008056"/>
    </source>
</evidence>